<organism evidence="1 2">
    <name type="scientific">Emydomyces testavorans</name>
    <dbReference type="NCBI Taxonomy" id="2070801"/>
    <lineage>
        <taxon>Eukaryota</taxon>
        <taxon>Fungi</taxon>
        <taxon>Dikarya</taxon>
        <taxon>Ascomycota</taxon>
        <taxon>Pezizomycotina</taxon>
        <taxon>Eurotiomycetes</taxon>
        <taxon>Eurotiomycetidae</taxon>
        <taxon>Onygenales</taxon>
        <taxon>Nannizziopsiaceae</taxon>
        <taxon>Emydomyces</taxon>
    </lineage>
</organism>
<dbReference type="AlphaFoldDB" id="A0AAF0DBT0"/>
<dbReference type="Proteomes" id="UP001219355">
    <property type="component" value="Chromosome 1"/>
</dbReference>
<gene>
    <name evidence="1" type="ORF">PRK78_000027</name>
</gene>
<protein>
    <submittedName>
        <fullName evidence="1">Uncharacterized protein</fullName>
    </submittedName>
</protein>
<dbReference type="EMBL" id="CP120627">
    <property type="protein sequence ID" value="WEW54607.1"/>
    <property type="molecule type" value="Genomic_DNA"/>
</dbReference>
<sequence>MTDTTPINNAMKAKLDGLLRPIKVMITPDNKEPSPDKMDKFVSKILLRWKPGQVSRVPSPRDPIAHFDDTAVPIGVLVKDLPTSETTKASKKLPNPVEAQLAQLQEQVLDCY</sequence>
<keyword evidence="2" id="KW-1185">Reference proteome</keyword>
<evidence type="ECO:0000313" key="1">
    <source>
        <dbReference type="EMBL" id="WEW54607.1"/>
    </source>
</evidence>
<accession>A0AAF0DBT0</accession>
<evidence type="ECO:0000313" key="2">
    <source>
        <dbReference type="Proteomes" id="UP001219355"/>
    </source>
</evidence>
<reference evidence="1" key="1">
    <citation type="submission" date="2023-03" db="EMBL/GenBank/DDBJ databases">
        <title>Emydomyces testavorans Genome Sequence.</title>
        <authorList>
            <person name="Hoyer L."/>
        </authorList>
    </citation>
    <scope>NUCLEOTIDE SEQUENCE</scope>
    <source>
        <strain evidence="1">16-2883</strain>
    </source>
</reference>
<proteinExistence type="predicted"/>
<name>A0AAF0DBT0_9EURO</name>